<evidence type="ECO:0000256" key="22">
    <source>
        <dbReference type="PROSITE-ProRule" id="PRU01379"/>
    </source>
</evidence>
<gene>
    <name evidence="24" type="ORF">THRCLA_09216</name>
</gene>
<dbReference type="PRINTS" id="PR00449">
    <property type="entry name" value="RASTRNSFRMNG"/>
</dbReference>
<dbReference type="PROSITE" id="PS51419">
    <property type="entry name" value="RAB"/>
    <property type="match status" value="1"/>
</dbReference>
<keyword evidence="8" id="KW-0479">Metal-binding</keyword>
<evidence type="ECO:0000256" key="8">
    <source>
        <dbReference type="ARBA" id="ARBA00022723"/>
    </source>
</evidence>
<dbReference type="InterPro" id="IPR050821">
    <property type="entry name" value="Cytosolic_carboxypeptidase"/>
</dbReference>
<dbReference type="PANTHER" id="PTHR12756">
    <property type="entry name" value="CYTOSOLIC CARBOXYPEPTIDASE"/>
    <property type="match status" value="1"/>
</dbReference>
<evidence type="ECO:0000256" key="9">
    <source>
        <dbReference type="ARBA" id="ARBA00022801"/>
    </source>
</evidence>
<name>A0A1V9YYB1_9STRA</name>
<dbReference type="GO" id="GO:0005525">
    <property type="term" value="F:GTP binding"/>
    <property type="evidence" value="ECO:0007669"/>
    <property type="project" value="InterPro"/>
</dbReference>
<keyword evidence="6" id="KW-0963">Cytoplasm</keyword>
<feature type="repeat" description="PPR" evidence="21">
    <location>
        <begin position="178"/>
        <end position="212"/>
    </location>
</feature>
<evidence type="ECO:0000256" key="21">
    <source>
        <dbReference type="PROSITE-ProRule" id="PRU00708"/>
    </source>
</evidence>
<dbReference type="SMART" id="SM00176">
    <property type="entry name" value="RAN"/>
    <property type="match status" value="1"/>
</dbReference>
<evidence type="ECO:0000256" key="20">
    <source>
        <dbReference type="ARBA" id="ARBA00047714"/>
    </source>
</evidence>
<dbReference type="PROSITE" id="PS52035">
    <property type="entry name" value="PEPTIDASE_M14"/>
    <property type="match status" value="1"/>
</dbReference>
<dbReference type="STRING" id="74557.A0A1V9YYB1"/>
<evidence type="ECO:0000256" key="5">
    <source>
        <dbReference type="ARBA" id="ARBA00005988"/>
    </source>
</evidence>
<keyword evidence="10" id="KW-0862">Zinc</keyword>
<reference evidence="24 25" key="1">
    <citation type="journal article" date="2014" name="Genome Biol. Evol.">
        <title>The secreted proteins of Achlya hypogyna and Thraustotheca clavata identify the ancestral oomycete secretome and reveal gene acquisitions by horizontal gene transfer.</title>
        <authorList>
            <person name="Misner I."/>
            <person name="Blouin N."/>
            <person name="Leonard G."/>
            <person name="Richards T.A."/>
            <person name="Lane C.E."/>
        </authorList>
    </citation>
    <scope>NUCLEOTIDE SEQUENCE [LARGE SCALE GENOMIC DNA]</scope>
    <source>
        <strain evidence="24 25">ATCC 34112</strain>
    </source>
</reference>
<dbReference type="SUPFAM" id="SSF53187">
    <property type="entry name" value="Zn-dependent exopeptidases"/>
    <property type="match status" value="1"/>
</dbReference>
<evidence type="ECO:0000313" key="25">
    <source>
        <dbReference type="Proteomes" id="UP000243217"/>
    </source>
</evidence>
<dbReference type="Gene3D" id="1.25.40.10">
    <property type="entry name" value="Tetratricopeptide repeat domain"/>
    <property type="match status" value="2"/>
</dbReference>
<dbReference type="InterPro" id="IPR034286">
    <property type="entry name" value="M14_AGBL5-like"/>
</dbReference>
<evidence type="ECO:0000256" key="17">
    <source>
        <dbReference type="ARBA" id="ARBA00026108"/>
    </source>
</evidence>
<dbReference type="GO" id="GO:0006508">
    <property type="term" value="P:proteolysis"/>
    <property type="evidence" value="ECO:0007669"/>
    <property type="project" value="UniProtKB-KW"/>
</dbReference>
<dbReference type="GO" id="GO:0030496">
    <property type="term" value="C:midbody"/>
    <property type="evidence" value="ECO:0007669"/>
    <property type="project" value="UniProtKB-SubCell"/>
</dbReference>
<dbReference type="CDD" id="cd06236">
    <property type="entry name" value="M14_AGBL5_like"/>
    <property type="match status" value="1"/>
</dbReference>
<organism evidence="24 25">
    <name type="scientific">Thraustotheca clavata</name>
    <dbReference type="NCBI Taxonomy" id="74557"/>
    <lineage>
        <taxon>Eukaryota</taxon>
        <taxon>Sar</taxon>
        <taxon>Stramenopiles</taxon>
        <taxon>Oomycota</taxon>
        <taxon>Saprolegniomycetes</taxon>
        <taxon>Saprolegniales</taxon>
        <taxon>Achlyaceae</taxon>
        <taxon>Thraustotheca</taxon>
    </lineage>
</organism>
<proteinExistence type="inferred from homology"/>
<keyword evidence="7" id="KW-0645">Protease</keyword>
<dbReference type="OrthoDB" id="10253041at2759"/>
<dbReference type="EMBL" id="JNBS01002494">
    <property type="protein sequence ID" value="OQR90736.1"/>
    <property type="molecule type" value="Genomic_DNA"/>
</dbReference>
<dbReference type="SMART" id="SM00173">
    <property type="entry name" value="RAS"/>
    <property type="match status" value="1"/>
</dbReference>
<dbReference type="Pfam" id="PF01535">
    <property type="entry name" value="PPR"/>
    <property type="match status" value="1"/>
</dbReference>
<evidence type="ECO:0000256" key="3">
    <source>
        <dbReference type="ARBA" id="ARBA00004186"/>
    </source>
</evidence>
<dbReference type="Gene3D" id="2.60.40.3120">
    <property type="match status" value="1"/>
</dbReference>
<dbReference type="Pfam" id="PF00071">
    <property type="entry name" value="Ras"/>
    <property type="match status" value="1"/>
</dbReference>
<comment type="catalytic activity">
    <reaction evidence="20">
        <text>gamma-L-glutamyl-L-glutamyl-[protein] + H2O = L-glutamyl-[protein] + L-glutamate</text>
        <dbReference type="Rhea" id="RHEA:60152"/>
        <dbReference type="Rhea" id="RHEA-COMP:10208"/>
        <dbReference type="Rhea" id="RHEA-COMP:15517"/>
        <dbReference type="ChEBI" id="CHEBI:15377"/>
        <dbReference type="ChEBI" id="CHEBI:29973"/>
        <dbReference type="ChEBI" id="CHEBI:29985"/>
        <dbReference type="ChEBI" id="CHEBI:143622"/>
    </reaction>
    <physiologicalReaction direction="left-to-right" evidence="20">
        <dbReference type="Rhea" id="RHEA:60153"/>
    </physiologicalReaction>
</comment>
<evidence type="ECO:0000256" key="7">
    <source>
        <dbReference type="ARBA" id="ARBA00022670"/>
    </source>
</evidence>
<dbReference type="InterPro" id="IPR005225">
    <property type="entry name" value="Small_GTP-bd"/>
</dbReference>
<dbReference type="SMART" id="SM00174">
    <property type="entry name" value="RHO"/>
    <property type="match status" value="1"/>
</dbReference>
<keyword evidence="9" id="KW-0378">Hydrolase</keyword>
<dbReference type="Pfam" id="PF00246">
    <property type="entry name" value="Peptidase_M14"/>
    <property type="match status" value="1"/>
</dbReference>
<dbReference type="InterPro" id="IPR002885">
    <property type="entry name" value="PPR_rpt"/>
</dbReference>
<evidence type="ECO:0000256" key="1">
    <source>
        <dbReference type="ARBA" id="ARBA00001947"/>
    </source>
</evidence>
<dbReference type="InterPro" id="IPR027417">
    <property type="entry name" value="P-loop_NTPase"/>
</dbReference>
<evidence type="ECO:0000256" key="6">
    <source>
        <dbReference type="ARBA" id="ARBA00022490"/>
    </source>
</evidence>
<evidence type="ECO:0000259" key="23">
    <source>
        <dbReference type="PROSITE" id="PS52035"/>
    </source>
</evidence>
<dbReference type="PANTHER" id="PTHR12756:SF12">
    <property type="entry name" value="CYTOSOLIC CARBOXYPEPTIDASE-LIKE PROTEIN 5"/>
    <property type="match status" value="1"/>
</dbReference>
<dbReference type="SMART" id="SM00177">
    <property type="entry name" value="ARF"/>
    <property type="match status" value="1"/>
</dbReference>
<dbReference type="InterPro" id="IPR011990">
    <property type="entry name" value="TPR-like_helical_dom_sf"/>
</dbReference>
<keyword evidence="24" id="KW-0121">Carboxypeptidase</keyword>
<dbReference type="Gene3D" id="3.40.50.300">
    <property type="entry name" value="P-loop containing nucleotide triphosphate hydrolases"/>
    <property type="match status" value="1"/>
</dbReference>
<dbReference type="EC" id="3.4.17.24" evidence="17"/>
<dbReference type="PROSITE" id="PS51375">
    <property type="entry name" value="PPR"/>
    <property type="match status" value="1"/>
</dbReference>
<keyword evidence="11" id="KW-0482">Metalloprotease</keyword>
<dbReference type="GO" id="GO:0008270">
    <property type="term" value="F:zinc ion binding"/>
    <property type="evidence" value="ECO:0007669"/>
    <property type="project" value="InterPro"/>
</dbReference>
<feature type="domain" description="Peptidase M14" evidence="23">
    <location>
        <begin position="1295"/>
        <end position="1622"/>
    </location>
</feature>
<evidence type="ECO:0000256" key="13">
    <source>
        <dbReference type="ARBA" id="ARBA00023242"/>
    </source>
</evidence>
<evidence type="ECO:0000256" key="15">
    <source>
        <dbReference type="ARBA" id="ARBA00024524"/>
    </source>
</evidence>
<comment type="cofactor">
    <cofactor evidence="1">
        <name>Zn(2+)</name>
        <dbReference type="ChEBI" id="CHEBI:29105"/>
    </cofactor>
</comment>
<dbReference type="Gene3D" id="3.40.630.10">
    <property type="entry name" value="Zn peptidases"/>
    <property type="match status" value="1"/>
</dbReference>
<evidence type="ECO:0000256" key="16">
    <source>
        <dbReference type="ARBA" id="ARBA00024627"/>
    </source>
</evidence>
<evidence type="ECO:0000256" key="11">
    <source>
        <dbReference type="ARBA" id="ARBA00023049"/>
    </source>
</evidence>
<dbReference type="InterPro" id="IPR000834">
    <property type="entry name" value="Peptidase_M14"/>
</dbReference>
<evidence type="ECO:0000313" key="24">
    <source>
        <dbReference type="EMBL" id="OQR90736.1"/>
    </source>
</evidence>
<evidence type="ECO:0000256" key="19">
    <source>
        <dbReference type="ARBA" id="ARBA00032928"/>
    </source>
</evidence>
<dbReference type="SUPFAM" id="SSF52540">
    <property type="entry name" value="P-loop containing nucleoside triphosphate hydrolases"/>
    <property type="match status" value="1"/>
</dbReference>
<dbReference type="CDD" id="cd00154">
    <property type="entry name" value="Rab"/>
    <property type="match status" value="1"/>
</dbReference>
<keyword evidence="13" id="KW-0539">Nucleus</keyword>
<dbReference type="GO" id="GO:0005634">
    <property type="term" value="C:nucleus"/>
    <property type="evidence" value="ECO:0007669"/>
    <property type="project" value="UniProtKB-SubCell"/>
</dbReference>
<dbReference type="PROSITE" id="PS51421">
    <property type="entry name" value="RAS"/>
    <property type="match status" value="1"/>
</dbReference>
<dbReference type="GO" id="GO:0004181">
    <property type="term" value="F:metallocarboxypeptidase activity"/>
    <property type="evidence" value="ECO:0007669"/>
    <property type="project" value="InterPro"/>
</dbReference>
<evidence type="ECO:0000256" key="12">
    <source>
        <dbReference type="ARBA" id="ARBA00023212"/>
    </source>
</evidence>
<accession>A0A1V9YYB1</accession>
<dbReference type="GO" id="GO:0003924">
    <property type="term" value="F:GTPase activity"/>
    <property type="evidence" value="ECO:0007669"/>
    <property type="project" value="InterPro"/>
</dbReference>
<dbReference type="Pfam" id="PF18027">
    <property type="entry name" value="Pepdidase_M14_N"/>
    <property type="match status" value="1"/>
</dbReference>
<evidence type="ECO:0000256" key="18">
    <source>
        <dbReference type="ARBA" id="ARBA00032753"/>
    </source>
</evidence>
<evidence type="ECO:0000256" key="14">
    <source>
        <dbReference type="ARBA" id="ARBA00024141"/>
    </source>
</evidence>
<comment type="catalytic activity">
    <reaction evidence="16">
        <text>C-terminal L-alpha-aminoacyl-L-glutamyl-[tubulin] + H2O = C-terminal L-alpha-aminoacyl-[tubulin] + L-glutamate</text>
        <dbReference type="Rhea" id="RHEA:63796"/>
        <dbReference type="Rhea" id="RHEA-COMP:16436"/>
        <dbReference type="Rhea" id="RHEA-COMP:16437"/>
        <dbReference type="ChEBI" id="CHEBI:15377"/>
        <dbReference type="ChEBI" id="CHEBI:29985"/>
        <dbReference type="ChEBI" id="CHEBI:90782"/>
        <dbReference type="ChEBI" id="CHEBI:149556"/>
        <dbReference type="EC" id="3.4.17.24"/>
    </reaction>
    <physiologicalReaction direction="left-to-right" evidence="16">
        <dbReference type="Rhea" id="RHEA:63797"/>
    </physiologicalReaction>
</comment>
<comment type="catalytic activity">
    <reaction evidence="15">
        <text>C-terminal L-alpha-aminoacyl-L-glutamyl-L-glutamyl-[tubulin] + H2O = C-terminal L-alpha-aminoacyl-L-glutamyl-[tubulin] + L-glutamate</text>
        <dbReference type="Rhea" id="RHEA:63792"/>
        <dbReference type="Rhea" id="RHEA-COMP:16435"/>
        <dbReference type="Rhea" id="RHEA-COMP:16436"/>
        <dbReference type="ChEBI" id="CHEBI:15377"/>
        <dbReference type="ChEBI" id="CHEBI:29985"/>
        <dbReference type="ChEBI" id="CHEBI:149555"/>
        <dbReference type="ChEBI" id="CHEBI:149556"/>
        <dbReference type="EC" id="3.4.17.24"/>
    </reaction>
    <physiologicalReaction direction="left-to-right" evidence="15">
        <dbReference type="Rhea" id="RHEA:63793"/>
    </physiologicalReaction>
</comment>
<keyword evidence="25" id="KW-1185">Reference proteome</keyword>
<comment type="caution">
    <text evidence="22">Lacks conserved residue(s) required for the propagation of feature annotation.</text>
</comment>
<evidence type="ECO:0000256" key="2">
    <source>
        <dbReference type="ARBA" id="ARBA00004123"/>
    </source>
</evidence>
<dbReference type="SMART" id="SM00175">
    <property type="entry name" value="RAB"/>
    <property type="match status" value="1"/>
</dbReference>
<dbReference type="InterPro" id="IPR001806">
    <property type="entry name" value="Small_GTPase"/>
</dbReference>
<dbReference type="GO" id="GO:0005819">
    <property type="term" value="C:spindle"/>
    <property type="evidence" value="ECO:0007669"/>
    <property type="project" value="UniProtKB-SubCell"/>
</dbReference>
<dbReference type="InterPro" id="IPR040626">
    <property type="entry name" value="Pepdidase_M14_N"/>
</dbReference>
<comment type="caution">
    <text evidence="24">The sequence shown here is derived from an EMBL/GenBank/DDBJ whole genome shotgun (WGS) entry which is preliminary data.</text>
</comment>
<evidence type="ECO:0000256" key="10">
    <source>
        <dbReference type="ARBA" id="ARBA00022833"/>
    </source>
</evidence>
<comment type="subcellular location">
    <subcellularLocation>
        <location evidence="3">Cytoplasm</location>
        <location evidence="3">Cytoskeleton</location>
        <location evidence="3">Spindle</location>
    </subcellularLocation>
    <subcellularLocation>
        <location evidence="4">Midbody</location>
    </subcellularLocation>
    <subcellularLocation>
        <location evidence="2">Nucleus</location>
    </subcellularLocation>
</comment>
<sequence>MLKQVIVSTSVRVQRRLLPRIVSKSVHWTSLRHFSQDTFEKKERNKKKSVDQYQYVNPSGKEFYHDELKNFLLLEEPNELEMTTARDQIVESITTMLHSDILGQEATVLALAAGKIADPELVLDVYRSFRKEKIQPPPIVLEITAKFCTLAANDPNAWNTVLDVIDEMHDAVHLMGPSVEIYENAIDTCVQAGKWIVSLRLIDEMLRYNLVPTPVVWLHVAKGCIVANENTALEKLWKAMEAANLEYELEDIYRDAFHLAIKHGNAVLAHAILLRLHQWNQPTTTLRAVNVFWKALAGSNTINIEPLELTAEQQQRTIDVFAAEQLWIALHQWLPLFGYKEYEPFKTDAYTYSSHYMKVAFGIFDFLKKDERMSLSPVFYDALLQGCGRHQMLEDAKKLLIEHPATTASSYYYTITACGDNYQEALNLYEAYTKADFKDGKHQSSDIAYALFTSFIKAKEYQHVLQFATTLPEESSHDPRIMAACMTASRHLGVWSTVIDIFKQVKIAGIECTPFMYADALHAYANDGQVDTSLRLHQHIQSLSTRLSYHPVIVNALFYCCSKSPGSMDIAMDAFTKLLRDADGDSTPLQYQGVLDLLDTIIYDKSASHVKKLNAVNQIWSTVVRSPSIYTAKDKSTPAHILNKALLIAAHALAYDDAETMVIEAEEVNIEFNAVTYQTMMKLYSQSSDLSPQGIVKEPPLYPIRFEYWWDQFQVHNCRPTCHTIEPLLTAHLCGVPVYLKASRRPFQLDDAWEMMQSHDIPITGNMAELFLRLYSLEDQDTAWENAQHVMNAMYDANASHTSRSIEMFTRVAMSTSNPTTRKERIEQMISFLDAQPQDLWWAVALGLPDTSLVLFLWQEYHSRYGTTMHGTILVDGLLRSLQASTSMELRQLWQYLISINAQSNVFLTDLPRHQITQRLHEWGEDIHDTPWISLFEYRISIMDDMGIDRKIVILGCTDTGKTSLTIRYCHNNFATPTAATIGASFLQKRILLDKHKMTLQIWDTAGQERFKSMASMYYRNAKAAILVFDVTKQDTFDKVKEWLSELRKHVDNDIVLALVGNKCDLPTNFNFTQAEAYAREIGATAHRTSAQSGQGVVEMFETVSRRLLKQYLESEQGSSTPQQRTDPLDKINVVPPPQKPKQRACPGYFYHTVSLQEKNYYKKQNAMNHIVLNDIIFSSCFDSGNLKHVEYSQGQYLITPASDPSTKQSSTTWFYFSIANAPQTDISMRVLNLIKHVALYENDMRPVYRILPSKRKWERIRQKVSYSMEEELFSIAFTIPGPPQNEVLYIAFTYPYSYTDLQKRLKKIDAIMTTIEKRVYYHRETLVQSVDGRNVDLLTISSHTNILEEKEVHIPHLFPNQSSRPFTFQNKKIVVITARVHPAETPSSFVIDGILNFLIKDDPRALKLLDEFVFKIIPMLNPDGVARGCYRHDSFGANLNRYYESPSLEYQPTIFATKAMFLSLYQGECKPAIYIDLHAHAAKRGCFIYGNHLDTLEAQVKTQLYPKLVGLNTPHFEYDQCNFSQENMNMLEKRDNGLSKQGCARVALYNATKGLETQFYTVECNYNMGRNPGQIPATGNLSTRKAPLSPEVVKKTYMTKYTPVVWEDVGKGLMVAILDFYNINPYSRIPQSPWRTISGITQVIRQEITAASIRKTNTPVKTLKKTPRRSNNQESNAEGAIMPALVSSTSKPCSLKKIESTTLVRKGSFSTRLKKPSL</sequence>
<dbReference type="NCBIfam" id="TIGR00231">
    <property type="entry name" value="small_GTP"/>
    <property type="match status" value="1"/>
</dbReference>
<dbReference type="Proteomes" id="UP000243217">
    <property type="component" value="Unassembled WGS sequence"/>
</dbReference>
<protein>
    <recommendedName>
        <fullName evidence="14">Cytosolic carboxypeptidase-like protein 5</fullName>
        <ecNumber evidence="17">3.4.17.24</ecNumber>
    </recommendedName>
    <alternativeName>
        <fullName evidence="19">ATP/GTP-binding protein-like 5</fullName>
    </alternativeName>
    <alternativeName>
        <fullName evidence="18">Protein deglutamylase CCP5</fullName>
    </alternativeName>
</protein>
<dbReference type="FunFam" id="3.40.50.300:FF:000808">
    <property type="entry name" value="Small GTP-binding protein, putative"/>
    <property type="match status" value="1"/>
</dbReference>
<keyword evidence="12" id="KW-0206">Cytoskeleton</keyword>
<comment type="similarity">
    <text evidence="5 22">Belongs to the peptidase M14 family.</text>
</comment>
<evidence type="ECO:0000256" key="4">
    <source>
        <dbReference type="ARBA" id="ARBA00004214"/>
    </source>
</evidence>